<feature type="transmembrane region" description="Helical" evidence="8">
    <location>
        <begin position="423"/>
        <end position="442"/>
    </location>
</feature>
<feature type="transmembrane region" description="Helical" evidence="8">
    <location>
        <begin position="392"/>
        <end position="411"/>
    </location>
</feature>
<name>A0A8H7RPP3_9FUNG</name>
<keyword evidence="5 8" id="KW-1133">Transmembrane helix</keyword>
<evidence type="ECO:0000256" key="6">
    <source>
        <dbReference type="ARBA" id="ARBA00023136"/>
    </source>
</evidence>
<feature type="transmembrane region" description="Helical" evidence="8">
    <location>
        <begin position="526"/>
        <end position="545"/>
    </location>
</feature>
<keyword evidence="3" id="KW-0813">Transport</keyword>
<evidence type="ECO:0000313" key="11">
    <source>
        <dbReference type="Proteomes" id="UP000603453"/>
    </source>
</evidence>
<dbReference type="AlphaFoldDB" id="A0A8H7RPP3"/>
<dbReference type="Pfam" id="PF07690">
    <property type="entry name" value="MFS_1"/>
    <property type="match status" value="1"/>
</dbReference>
<evidence type="ECO:0000256" key="5">
    <source>
        <dbReference type="ARBA" id="ARBA00022989"/>
    </source>
</evidence>
<feature type="transmembrane region" description="Helical" evidence="8">
    <location>
        <begin position="257"/>
        <end position="276"/>
    </location>
</feature>
<comment type="similarity">
    <text evidence="2">Belongs to the major facilitator superfamily.</text>
</comment>
<keyword evidence="11" id="KW-1185">Reference proteome</keyword>
<feature type="transmembrane region" description="Helical" evidence="8">
    <location>
        <begin position="132"/>
        <end position="152"/>
    </location>
</feature>
<feature type="transmembrane region" description="Helical" evidence="8">
    <location>
        <begin position="102"/>
        <end position="120"/>
    </location>
</feature>
<gene>
    <name evidence="10" type="ORF">INT47_000939</name>
</gene>
<dbReference type="GO" id="GO:0022857">
    <property type="term" value="F:transmembrane transporter activity"/>
    <property type="evidence" value="ECO:0007669"/>
    <property type="project" value="InterPro"/>
</dbReference>
<dbReference type="InterPro" id="IPR020846">
    <property type="entry name" value="MFS_dom"/>
</dbReference>
<feature type="transmembrane region" description="Helical" evidence="8">
    <location>
        <begin position="327"/>
        <end position="347"/>
    </location>
</feature>
<dbReference type="InterPro" id="IPR011701">
    <property type="entry name" value="MFS"/>
</dbReference>
<evidence type="ECO:0000256" key="7">
    <source>
        <dbReference type="SAM" id="MobiDB-lite"/>
    </source>
</evidence>
<accession>A0A8H7RPP3</accession>
<evidence type="ECO:0000313" key="10">
    <source>
        <dbReference type="EMBL" id="KAG2214383.1"/>
    </source>
</evidence>
<feature type="domain" description="Major facilitator superfamily (MFS) profile" evidence="9">
    <location>
        <begin position="68"/>
        <end position="550"/>
    </location>
</feature>
<feature type="transmembrane region" description="Helical" evidence="8">
    <location>
        <begin position="65"/>
        <end position="90"/>
    </location>
</feature>
<dbReference type="PRINTS" id="PR01036">
    <property type="entry name" value="TCRTETB"/>
</dbReference>
<dbReference type="PANTHER" id="PTHR23501:SF102">
    <property type="entry name" value="DRUG TRANSPORTER, PUTATIVE (AFU_ORTHOLOGUE AFUA_3G08530)-RELATED"/>
    <property type="match status" value="1"/>
</dbReference>
<dbReference type="EMBL" id="JAEPRD010000001">
    <property type="protein sequence ID" value="KAG2214383.1"/>
    <property type="molecule type" value="Genomic_DNA"/>
</dbReference>
<organism evidence="10 11">
    <name type="scientific">Mucor saturninus</name>
    <dbReference type="NCBI Taxonomy" id="64648"/>
    <lineage>
        <taxon>Eukaryota</taxon>
        <taxon>Fungi</taxon>
        <taxon>Fungi incertae sedis</taxon>
        <taxon>Mucoromycota</taxon>
        <taxon>Mucoromycotina</taxon>
        <taxon>Mucoromycetes</taxon>
        <taxon>Mucorales</taxon>
        <taxon>Mucorineae</taxon>
        <taxon>Mucoraceae</taxon>
        <taxon>Mucor</taxon>
    </lineage>
</organism>
<evidence type="ECO:0000256" key="2">
    <source>
        <dbReference type="ARBA" id="ARBA00008335"/>
    </source>
</evidence>
<dbReference type="FunFam" id="1.20.1720.10:FF:000013">
    <property type="entry name" value="Related to multidrug resistance proteins"/>
    <property type="match status" value="1"/>
</dbReference>
<dbReference type="CDD" id="cd17502">
    <property type="entry name" value="MFS_Azr1_MDR_like"/>
    <property type="match status" value="1"/>
</dbReference>
<dbReference type="GO" id="GO:0005886">
    <property type="term" value="C:plasma membrane"/>
    <property type="evidence" value="ECO:0007669"/>
    <property type="project" value="TreeGrafter"/>
</dbReference>
<keyword evidence="4 8" id="KW-0812">Transmembrane</keyword>
<dbReference type="InterPro" id="IPR036259">
    <property type="entry name" value="MFS_trans_sf"/>
</dbReference>
<feature type="transmembrane region" description="Helical" evidence="8">
    <location>
        <begin position="221"/>
        <end position="241"/>
    </location>
</feature>
<dbReference type="OrthoDB" id="10021397at2759"/>
<dbReference type="PANTHER" id="PTHR23501">
    <property type="entry name" value="MAJOR FACILITATOR SUPERFAMILY"/>
    <property type="match status" value="1"/>
</dbReference>
<feature type="region of interest" description="Disordered" evidence="7">
    <location>
        <begin position="30"/>
        <end position="53"/>
    </location>
</feature>
<dbReference type="Gene3D" id="1.20.1720.10">
    <property type="entry name" value="Multidrug resistance protein D"/>
    <property type="match status" value="1"/>
</dbReference>
<sequence length="582" mass="62939">MPHNIEAPEYHLSSAGVTRRASVAPTITSNTFSSKEEEKEARFPETHDSASEHTIAENTPKAPNLFVVFSGLQIALFLAALDGTIVATALPRIGSEFNQMTIVSWVATAYILTFDAFQPLFSKFSDIFGRKLILMVGIVIFLFGSLLCGVATSMIMLIIFRAVAGIGAAAIFSMVFIIISDLVPIEKRGSYQGVVNSVFALSSVCGPLIGGSFTDYVTWRWNFYINLPIGAVAMVLLFFYLRLPSPTGGLKEKIKRIDFMGTIIVLAFATLFLVAMNFGGQAYPWKSAAVIVPLVLTVLLIALLVYVETKVAEPLMPPRLFKNRSVAAVLATNWFFGMTFFSMVYYLPIYFQVIRGDSAMWSGIRLIPMEMMIAVFSTFSGIFISKKGIFKPLPPIGMGLLTICVGLLSLFGKDTPHSKVYGYTVIGGMGMGCMFSSAIIALQASAEPRDIAVVTGLGNFTRILGGALGVAISSAILNSSLAKDLPLHVPADIVQKVLASSEFVRHGCPPEYFEIVLTSYLDALQMIWYVMAAMCGVGFFCSLLLKGTNVSDQPTDVTTDSEAGINEGAVAVNIGSDINKQV</sequence>
<feature type="transmembrane region" description="Helical" evidence="8">
    <location>
        <begin position="463"/>
        <end position="482"/>
    </location>
</feature>
<feature type="transmembrane region" description="Helical" evidence="8">
    <location>
        <begin position="367"/>
        <end position="385"/>
    </location>
</feature>
<feature type="compositionally biased region" description="Basic and acidic residues" evidence="7">
    <location>
        <begin position="34"/>
        <end position="53"/>
    </location>
</feature>
<dbReference type="PROSITE" id="PS50850">
    <property type="entry name" value="MFS"/>
    <property type="match status" value="1"/>
</dbReference>
<reference evidence="10" key="1">
    <citation type="submission" date="2020-12" db="EMBL/GenBank/DDBJ databases">
        <title>Metabolic potential, ecology and presence of endohyphal bacteria is reflected in genomic diversity of Mucoromycotina.</title>
        <authorList>
            <person name="Muszewska A."/>
            <person name="Okrasinska A."/>
            <person name="Steczkiewicz K."/>
            <person name="Drgas O."/>
            <person name="Orlowska M."/>
            <person name="Perlinska-Lenart U."/>
            <person name="Aleksandrzak-Piekarczyk T."/>
            <person name="Szatraj K."/>
            <person name="Zielenkiewicz U."/>
            <person name="Pilsyk S."/>
            <person name="Malc E."/>
            <person name="Mieczkowski P."/>
            <person name="Kruszewska J.S."/>
            <person name="Biernat P."/>
            <person name="Pawlowska J."/>
        </authorList>
    </citation>
    <scope>NUCLEOTIDE SEQUENCE</scope>
    <source>
        <strain evidence="10">WA0000017839</strain>
    </source>
</reference>
<feature type="transmembrane region" description="Helical" evidence="8">
    <location>
        <begin position="191"/>
        <end position="209"/>
    </location>
</feature>
<protein>
    <recommendedName>
        <fullName evidence="9">Major facilitator superfamily (MFS) profile domain-containing protein</fullName>
    </recommendedName>
</protein>
<proteinExistence type="inferred from homology"/>
<evidence type="ECO:0000256" key="8">
    <source>
        <dbReference type="SAM" id="Phobius"/>
    </source>
</evidence>
<dbReference type="SUPFAM" id="SSF103473">
    <property type="entry name" value="MFS general substrate transporter"/>
    <property type="match status" value="1"/>
</dbReference>
<feature type="transmembrane region" description="Helical" evidence="8">
    <location>
        <begin position="288"/>
        <end position="307"/>
    </location>
</feature>
<dbReference type="Gene3D" id="1.20.1250.20">
    <property type="entry name" value="MFS general substrate transporter like domains"/>
    <property type="match status" value="1"/>
</dbReference>
<evidence type="ECO:0000256" key="1">
    <source>
        <dbReference type="ARBA" id="ARBA00004127"/>
    </source>
</evidence>
<dbReference type="Proteomes" id="UP000603453">
    <property type="component" value="Unassembled WGS sequence"/>
</dbReference>
<dbReference type="GO" id="GO:0012505">
    <property type="term" value="C:endomembrane system"/>
    <property type="evidence" value="ECO:0007669"/>
    <property type="project" value="UniProtKB-SubCell"/>
</dbReference>
<evidence type="ECO:0000256" key="4">
    <source>
        <dbReference type="ARBA" id="ARBA00022692"/>
    </source>
</evidence>
<evidence type="ECO:0000259" key="9">
    <source>
        <dbReference type="PROSITE" id="PS50850"/>
    </source>
</evidence>
<feature type="transmembrane region" description="Helical" evidence="8">
    <location>
        <begin position="158"/>
        <end position="179"/>
    </location>
</feature>
<comment type="subcellular location">
    <subcellularLocation>
        <location evidence="1">Endomembrane system</location>
        <topology evidence="1">Multi-pass membrane protein</topology>
    </subcellularLocation>
</comment>
<evidence type="ECO:0000256" key="3">
    <source>
        <dbReference type="ARBA" id="ARBA00022448"/>
    </source>
</evidence>
<comment type="caution">
    <text evidence="10">The sequence shown here is derived from an EMBL/GenBank/DDBJ whole genome shotgun (WGS) entry which is preliminary data.</text>
</comment>
<keyword evidence="6 8" id="KW-0472">Membrane</keyword>